<dbReference type="RefSeq" id="WP_011278911.1">
    <property type="nucleotide sequence ID" value="NZ_BHWZ01000006.1"/>
</dbReference>
<dbReference type="PaxDb" id="1435377-SUSAZ_09635"/>
<dbReference type="EMBL" id="CP013694">
    <property type="protein sequence ID" value="ALU29799.1"/>
    <property type="molecule type" value="Genomic_DNA"/>
</dbReference>
<evidence type="ECO:0000313" key="1">
    <source>
        <dbReference type="EMBL" id="ALU29799.1"/>
    </source>
</evidence>
<name>A0A0U3H569_9CREN</name>
<evidence type="ECO:0000313" key="2">
    <source>
        <dbReference type="EMBL" id="ALU32538.1"/>
    </source>
</evidence>
<dbReference type="EMBL" id="CP013695">
    <property type="protein sequence ID" value="ALU32538.1"/>
    <property type="molecule type" value="Genomic_DNA"/>
</dbReference>
<organism evidence="1 4">
    <name type="scientific">Sulfolobus acidocaldarius</name>
    <dbReference type="NCBI Taxonomy" id="2285"/>
    <lineage>
        <taxon>Archaea</taxon>
        <taxon>Thermoproteota</taxon>
        <taxon>Thermoprotei</taxon>
        <taxon>Sulfolobales</taxon>
        <taxon>Sulfolobaceae</taxon>
        <taxon>Sulfolobus</taxon>
    </lineage>
</organism>
<dbReference type="OMA" id="WAINAED"/>
<reference evidence="3 4" key="1">
    <citation type="submission" date="2015-12" db="EMBL/GenBank/DDBJ databases">
        <title>A stable core within a dynamic pangenome in Sulfolobus acidocaldarius.</title>
        <authorList>
            <person name="Anderson R."/>
            <person name="Kouris A."/>
            <person name="Seward C."/>
            <person name="Campbell K."/>
            <person name="Whitaker R."/>
        </authorList>
    </citation>
    <scope>NUCLEOTIDE SEQUENCE [LARGE SCALE GENOMIC DNA]</scope>
    <source>
        <strain evidence="1 4">GG12-C01-09</strain>
        <strain evidence="2 3">NG05B_CO5_07</strain>
    </source>
</reference>
<dbReference type="Proteomes" id="UP000060043">
    <property type="component" value="Chromosome"/>
</dbReference>
<dbReference type="OrthoDB" id="35842at2157"/>
<evidence type="ECO:0000313" key="4">
    <source>
        <dbReference type="Proteomes" id="UP000065473"/>
    </source>
</evidence>
<proteinExistence type="predicted"/>
<dbReference type="AlphaFoldDB" id="A0A0U3H569"/>
<evidence type="ECO:0000313" key="3">
    <source>
        <dbReference type="Proteomes" id="UP000060043"/>
    </source>
</evidence>
<gene>
    <name evidence="1" type="ORF">ATY89_07510</name>
    <name evidence="2" type="ORF">ATZ20_10530</name>
</gene>
<dbReference type="GeneID" id="14552632"/>
<sequence length="72" mass="8559">MKYANFWIKFKNWAINAEDKDVPLRLREVVRVIKENPEISVVKLAAYFDSDALFLARSIYFNYKKMVQNEVA</sequence>
<dbReference type="Proteomes" id="UP000065473">
    <property type="component" value="Chromosome"/>
</dbReference>
<protein>
    <submittedName>
        <fullName evidence="1">Uncharacterized protein</fullName>
    </submittedName>
</protein>
<accession>A0A0U3H569</accession>